<accession>A0A2I3CDB5</accession>
<name>A0A2I3CDB5_VIBAX</name>
<organism evidence="1 2">
    <name type="scientific">Vibrio alginolyticus (strain ATCC 17749 / DSM 2171 / NBRC 15630 / NCIMB 1903 / NCTC 12160 / XII-53)</name>
    <dbReference type="NCBI Taxonomy" id="1219076"/>
    <lineage>
        <taxon>Bacteria</taxon>
        <taxon>Pseudomonadati</taxon>
        <taxon>Pseudomonadota</taxon>
        <taxon>Gammaproteobacteria</taxon>
        <taxon>Vibrionales</taxon>
        <taxon>Vibrionaceae</taxon>
        <taxon>Vibrio</taxon>
    </lineage>
</organism>
<dbReference type="RefSeq" id="WP_017821122.1">
    <property type="nucleotide sequence ID" value="NC_022349.1"/>
</dbReference>
<gene>
    <name evidence="1" type="ORF">N646_2251</name>
</gene>
<evidence type="ECO:0000313" key="1">
    <source>
        <dbReference type="EMBL" id="AGV18063.1"/>
    </source>
</evidence>
<dbReference type="EMBL" id="CP006718">
    <property type="protein sequence ID" value="AGV18063.1"/>
    <property type="molecule type" value="Genomic_DNA"/>
</dbReference>
<dbReference type="Proteomes" id="UP000016714">
    <property type="component" value="Chromosome 1"/>
</dbReference>
<protein>
    <submittedName>
        <fullName evidence="1">Uncharacterized protein</fullName>
    </submittedName>
</protein>
<dbReference type="HOGENOM" id="CLU_996886_0_0_6"/>
<reference evidence="1 2" key="1">
    <citation type="journal article" date="2015" name="Genome Announc.">
        <title>Complete genome sequence of Vibrio alginolyticus ATCC 17749.</title>
        <authorList>
            <person name="Liu X.F."/>
            <person name="Cao Y."/>
            <person name="Zhang H.L."/>
            <person name="Chen Y.J."/>
            <person name="Hu C.J."/>
        </authorList>
    </citation>
    <scope>NUCLEOTIDE SEQUENCE [LARGE SCALE GENOMIC DNA]</scope>
    <source>
        <strain evidence="2">ATCC 17749 / DSM 2171 / NBRC 15630 / NCIMB 1903 / NCTC 12160 / XII-53</strain>
    </source>
</reference>
<dbReference type="AlphaFoldDB" id="A0A2I3CDB5"/>
<dbReference type="KEGG" id="vag:N646_2251"/>
<proteinExistence type="predicted"/>
<sequence>MNFGSTLETKGWLQGCIIPKEQAVVLLGHENTTCIDVNKAGLVDDNFVLVVASQSCDIARDEVPSVQLLVARVIEVRDPQKSYNAHPRILDTHVTQVREDGLQELSLRVSILEKVFTPKENLIDIDYLDGISWGIQEERSYRNWLGEHYDRPALPTSFNDLLKRSESKLKKAAKQSNDHLYGIYIRLNPNRELLEGERYDVQLLGALTNDGDAKTAQDRIERYKDILKGAGINVTHALVKEKKQISMATLEGMTRFHLDYLSYRNDTEEFPAEVSPGI</sequence>
<evidence type="ECO:0000313" key="2">
    <source>
        <dbReference type="Proteomes" id="UP000016714"/>
    </source>
</evidence>